<evidence type="ECO:0000313" key="4">
    <source>
        <dbReference type="Proteomes" id="UP000092884"/>
    </source>
</evidence>
<dbReference type="OrthoDB" id="5525175at2"/>
<organism evidence="3 4">
    <name type="scientific">Helicobacter enhydrae</name>
    <dbReference type="NCBI Taxonomy" id="222136"/>
    <lineage>
        <taxon>Bacteria</taxon>
        <taxon>Pseudomonadati</taxon>
        <taxon>Campylobacterota</taxon>
        <taxon>Epsilonproteobacteria</taxon>
        <taxon>Campylobacterales</taxon>
        <taxon>Helicobacteraceae</taxon>
        <taxon>Helicobacter</taxon>
    </lineage>
</organism>
<dbReference type="Proteomes" id="UP000092884">
    <property type="component" value="Chromosome"/>
</dbReference>
<evidence type="ECO:0000256" key="1">
    <source>
        <dbReference type="ARBA" id="ARBA00007734"/>
    </source>
</evidence>
<feature type="domain" description="Transglycosylase SLT" evidence="2">
    <location>
        <begin position="376"/>
        <end position="484"/>
    </location>
</feature>
<dbReference type="SUPFAM" id="SSF53955">
    <property type="entry name" value="Lysozyme-like"/>
    <property type="match status" value="1"/>
</dbReference>
<keyword evidence="4" id="KW-1185">Reference proteome</keyword>
<dbReference type="Pfam" id="PF01464">
    <property type="entry name" value="SLT"/>
    <property type="match status" value="1"/>
</dbReference>
<proteinExistence type="inferred from homology"/>
<comment type="similarity">
    <text evidence="1">Belongs to the transglycosylase Slt family.</text>
</comment>
<sequence length="541" mass="62634">MARFCFLLCCISLGATEITLDFLQKQPKGFARDFYILRFLDQQNTTAQEALQAYDLVYKKNAKIEKSMNQKGYVHTLPRDLACKNLSIEELVKQDDQCITYGLKLSSVSSITQAQAQEMIKKLQSSNPLLAKEVEILRSNAILDSILQNKNAQIFGEIFYGLNLKERIKTFNHRIDPQALGTLSQQDAPIFNKMLQYILLSQQFHHFQKSILEAQINTQDAGLLLLLGISHAKNKQPKIAQQYLAQALTYAKYQAQKDKVLFWQYQLTHDQSFLNQLAKSPDANLYSIYANQTLQTKPSYNLISKIDGLTQENINFNISNPFEWQNLKDSLIKIQTKEEFKKTLDQRLAFTMTEPHYAYLLNRIKQYKGNYFLMPYSNALTWENNHQKALTYAIAKQESNFLPALVSSSYALGMMQIMPFNVAPFAKTMGKKNITLDDMFKPHIALEFGRYYLKELEEEFKHPLFVAYAYNGGPGFWRRTLAKKELFVKNRAYEPWLSLELIPYEESKNYGQIVLANYIIYQQLLGKSINVEKFLQQTLIN</sequence>
<dbReference type="STRING" id="222136.BBW65_06365"/>
<dbReference type="Gene3D" id="1.10.530.10">
    <property type="match status" value="1"/>
</dbReference>
<dbReference type="CDD" id="cd13401">
    <property type="entry name" value="Slt70-like"/>
    <property type="match status" value="1"/>
</dbReference>
<dbReference type="KEGG" id="het:BBW65_06365"/>
<reference evidence="4" key="1">
    <citation type="submission" date="2016-07" db="EMBL/GenBank/DDBJ databases">
        <authorList>
            <person name="Florea S."/>
            <person name="Webb J.S."/>
            <person name="Jaromczyk J."/>
            <person name="Schardl C.L."/>
        </authorList>
    </citation>
    <scope>NUCLEOTIDE SEQUENCE [LARGE SCALE GENOMIC DNA]</scope>
    <source>
        <strain evidence="4">MIT 01-6242</strain>
    </source>
</reference>
<protein>
    <recommendedName>
        <fullName evidence="2">Transglycosylase SLT domain-containing protein</fullName>
    </recommendedName>
</protein>
<dbReference type="InterPro" id="IPR023346">
    <property type="entry name" value="Lysozyme-like_dom_sf"/>
</dbReference>
<dbReference type="InterPro" id="IPR008258">
    <property type="entry name" value="Transglycosylase_SLT_dom_1"/>
</dbReference>
<name>A0A1B1U6U2_9HELI</name>
<dbReference type="EMBL" id="CP016503">
    <property type="protein sequence ID" value="ANV98441.1"/>
    <property type="molecule type" value="Genomic_DNA"/>
</dbReference>
<gene>
    <name evidence="3" type="ORF">BBW65_06365</name>
</gene>
<accession>A0A1B1U6U2</accession>
<dbReference type="PANTHER" id="PTHR37423:SF2">
    <property type="entry name" value="MEMBRANE-BOUND LYTIC MUREIN TRANSGLYCOSYLASE C"/>
    <property type="match status" value="1"/>
</dbReference>
<dbReference type="PANTHER" id="PTHR37423">
    <property type="entry name" value="SOLUBLE LYTIC MUREIN TRANSGLYCOSYLASE-RELATED"/>
    <property type="match status" value="1"/>
</dbReference>
<evidence type="ECO:0000313" key="3">
    <source>
        <dbReference type="EMBL" id="ANV98441.1"/>
    </source>
</evidence>
<evidence type="ECO:0000259" key="2">
    <source>
        <dbReference type="Pfam" id="PF01464"/>
    </source>
</evidence>
<dbReference type="AlphaFoldDB" id="A0A1B1U6U2"/>
<dbReference type="RefSeq" id="WP_066341190.1">
    <property type="nucleotide sequence ID" value="NZ_CP016503.1"/>
</dbReference>